<reference evidence="1" key="1">
    <citation type="submission" date="2021-05" db="EMBL/GenBank/DDBJ databases">
        <authorList>
            <person name="Alioto T."/>
            <person name="Alioto T."/>
            <person name="Gomez Garrido J."/>
        </authorList>
    </citation>
    <scope>NUCLEOTIDE SEQUENCE</scope>
</reference>
<protein>
    <submittedName>
        <fullName evidence="1">Uncharacterized protein</fullName>
    </submittedName>
</protein>
<dbReference type="EMBL" id="HBUF01635754">
    <property type="protein sequence ID" value="CAG6784053.1"/>
    <property type="molecule type" value="Transcribed_RNA"/>
</dbReference>
<evidence type="ECO:0000313" key="1">
    <source>
        <dbReference type="EMBL" id="CAG6784053.1"/>
    </source>
</evidence>
<sequence>MTRIVSLSYTENDYLYEKKNYFWILLKLTNNIKLKKSNILKTKLLIKNIAGCFPYNHFPGCNLNGGNSKMTAQKSAADSYKQSAVSYKISLPTFSPKTDFNYVKKKRSR</sequence>
<dbReference type="EMBL" id="HBUF01635753">
    <property type="protein sequence ID" value="CAG6784052.1"/>
    <property type="molecule type" value="Transcribed_RNA"/>
</dbReference>
<dbReference type="AlphaFoldDB" id="A0A8D9BF34"/>
<name>A0A8D9BF34_9HEMI</name>
<organism evidence="1">
    <name type="scientific">Cacopsylla melanoneura</name>
    <dbReference type="NCBI Taxonomy" id="428564"/>
    <lineage>
        <taxon>Eukaryota</taxon>
        <taxon>Metazoa</taxon>
        <taxon>Ecdysozoa</taxon>
        <taxon>Arthropoda</taxon>
        <taxon>Hexapoda</taxon>
        <taxon>Insecta</taxon>
        <taxon>Pterygota</taxon>
        <taxon>Neoptera</taxon>
        <taxon>Paraneoptera</taxon>
        <taxon>Hemiptera</taxon>
        <taxon>Sternorrhyncha</taxon>
        <taxon>Psylloidea</taxon>
        <taxon>Psyllidae</taxon>
        <taxon>Psyllinae</taxon>
        <taxon>Cacopsylla</taxon>
    </lineage>
</organism>
<proteinExistence type="predicted"/>
<accession>A0A8D9BF34</accession>